<dbReference type="EMBL" id="CM016552">
    <property type="protein sequence ID" value="TKW40411.1"/>
    <property type="molecule type" value="Genomic_DNA"/>
</dbReference>
<dbReference type="AlphaFoldDB" id="A0A4U6WD19"/>
<evidence type="ECO:0000256" key="1">
    <source>
        <dbReference type="SAM" id="MobiDB-lite"/>
    </source>
</evidence>
<feature type="compositionally biased region" description="Basic and acidic residues" evidence="1">
    <location>
        <begin position="23"/>
        <end position="38"/>
    </location>
</feature>
<dbReference type="Gramene" id="TKW40412">
    <property type="protein sequence ID" value="TKW40412"/>
    <property type="gene ID" value="SEVIR_1G244750v2"/>
</dbReference>
<dbReference type="Proteomes" id="UP000298652">
    <property type="component" value="Chromosome 1"/>
</dbReference>
<proteinExistence type="predicted"/>
<organism evidence="2 3">
    <name type="scientific">Setaria viridis</name>
    <name type="common">Green bristlegrass</name>
    <name type="synonym">Setaria italica subsp. viridis</name>
    <dbReference type="NCBI Taxonomy" id="4556"/>
    <lineage>
        <taxon>Eukaryota</taxon>
        <taxon>Viridiplantae</taxon>
        <taxon>Streptophyta</taxon>
        <taxon>Embryophyta</taxon>
        <taxon>Tracheophyta</taxon>
        <taxon>Spermatophyta</taxon>
        <taxon>Magnoliopsida</taxon>
        <taxon>Liliopsida</taxon>
        <taxon>Poales</taxon>
        <taxon>Poaceae</taxon>
        <taxon>PACMAD clade</taxon>
        <taxon>Panicoideae</taxon>
        <taxon>Panicodae</taxon>
        <taxon>Paniceae</taxon>
        <taxon>Cenchrinae</taxon>
        <taxon>Setaria</taxon>
    </lineage>
</organism>
<reference evidence="2 3" key="1">
    <citation type="submission" date="2019-03" db="EMBL/GenBank/DDBJ databases">
        <title>WGS assembly of Setaria viridis.</title>
        <authorList>
            <person name="Huang P."/>
            <person name="Jenkins J."/>
            <person name="Grimwood J."/>
            <person name="Barry K."/>
            <person name="Healey A."/>
            <person name="Mamidi S."/>
            <person name="Sreedasyam A."/>
            <person name="Shu S."/>
            <person name="Feldman M."/>
            <person name="Wu J."/>
            <person name="Yu Y."/>
            <person name="Chen C."/>
            <person name="Johnson J."/>
            <person name="Rokhsar D."/>
            <person name="Baxter I."/>
            <person name="Schmutz J."/>
            <person name="Brutnell T."/>
            <person name="Kellogg E."/>
        </authorList>
    </citation>
    <scope>NUCLEOTIDE SEQUENCE [LARGE SCALE GENOMIC DNA]</scope>
    <source>
        <strain evidence="3">cv. A10</strain>
    </source>
</reference>
<evidence type="ECO:0000313" key="2">
    <source>
        <dbReference type="EMBL" id="TKW40412.1"/>
    </source>
</evidence>
<feature type="region of interest" description="Disordered" evidence="1">
    <location>
        <begin position="52"/>
        <end position="93"/>
    </location>
</feature>
<accession>A0A4U6WD19</accession>
<dbReference type="Gramene" id="TKW40411">
    <property type="protein sequence ID" value="TKW40411"/>
    <property type="gene ID" value="SEVIR_1G244750v2"/>
</dbReference>
<name>A0A4U6WD19_SETVI</name>
<dbReference type="EMBL" id="CM016552">
    <property type="protein sequence ID" value="TKW40412.1"/>
    <property type="molecule type" value="Genomic_DNA"/>
</dbReference>
<keyword evidence="3" id="KW-1185">Reference proteome</keyword>
<feature type="region of interest" description="Disordered" evidence="1">
    <location>
        <begin position="1"/>
        <end position="38"/>
    </location>
</feature>
<feature type="compositionally biased region" description="Basic residues" evidence="1">
    <location>
        <begin position="61"/>
        <end position="73"/>
    </location>
</feature>
<protein>
    <submittedName>
        <fullName evidence="2">Uncharacterized protein</fullName>
    </submittedName>
</protein>
<sequence length="119" mass="13134">MSSKPVLRVYGDDDPPGAPPDLADVRNRKPAIHNHESDHPYAFDAVAGYREHRPACTAPSRHGHASPRRRHPVLSKPHDDEPFDTVPDAERGSDLILENMNDQQQGAVVRTCGLIMGQV</sequence>
<gene>
    <name evidence="2" type="ORF">SEVIR_1G244750v2</name>
</gene>
<evidence type="ECO:0000313" key="3">
    <source>
        <dbReference type="Proteomes" id="UP000298652"/>
    </source>
</evidence>